<evidence type="ECO:0008006" key="4">
    <source>
        <dbReference type="Google" id="ProtNLM"/>
    </source>
</evidence>
<evidence type="ECO:0000256" key="1">
    <source>
        <dbReference type="SAM" id="MobiDB-lite"/>
    </source>
</evidence>
<dbReference type="EMBL" id="BMNH01000015">
    <property type="protein sequence ID" value="GGO74424.1"/>
    <property type="molecule type" value="Genomic_DNA"/>
</dbReference>
<evidence type="ECO:0000313" key="3">
    <source>
        <dbReference type="Proteomes" id="UP000646523"/>
    </source>
</evidence>
<feature type="region of interest" description="Disordered" evidence="1">
    <location>
        <begin position="34"/>
        <end position="86"/>
    </location>
</feature>
<feature type="compositionally biased region" description="Basic and acidic residues" evidence="1">
    <location>
        <begin position="49"/>
        <end position="59"/>
    </location>
</feature>
<comment type="caution">
    <text evidence="2">The sequence shown here is derived from an EMBL/GenBank/DDBJ whole genome shotgun (WGS) entry which is preliminary data.</text>
</comment>
<evidence type="ECO:0000313" key="2">
    <source>
        <dbReference type="EMBL" id="GGO74424.1"/>
    </source>
</evidence>
<proteinExistence type="predicted"/>
<dbReference type="InterPro" id="IPR026496">
    <property type="entry name" value="GRASP_targ"/>
</dbReference>
<accession>A0A917Z3S9</accession>
<keyword evidence="3" id="KW-1185">Reference proteome</keyword>
<dbReference type="AlphaFoldDB" id="A0A917Z3S9"/>
<dbReference type="NCBIfam" id="TIGR04186">
    <property type="entry name" value="GRASP_targ"/>
    <property type="match status" value="1"/>
</dbReference>
<gene>
    <name evidence="2" type="ORF">GCM10012289_47040</name>
</gene>
<name>A0A917Z3S9_9ACTN</name>
<dbReference type="Proteomes" id="UP000646523">
    <property type="component" value="Unassembled WGS sequence"/>
</dbReference>
<sequence>MKTMTAEPWGVTRVTAFNPSARVEVPRVELDPVTQTGRYFDPSGQPIEAGRHGTNKETNKNTTTSCSDSTRPAKDHDNTIDYADDC</sequence>
<dbReference type="Pfam" id="PF14408">
    <property type="entry name" value="Actino_peptide"/>
    <property type="match status" value="1"/>
</dbReference>
<protein>
    <recommendedName>
        <fullName evidence="4">ATP-grasp-modified RiPP</fullName>
    </recommendedName>
</protein>
<reference evidence="2" key="2">
    <citation type="submission" date="2020-09" db="EMBL/GenBank/DDBJ databases">
        <authorList>
            <person name="Sun Q."/>
            <person name="Zhou Y."/>
        </authorList>
    </citation>
    <scope>NUCLEOTIDE SEQUENCE</scope>
    <source>
        <strain evidence="2">CGMCC 4.7368</strain>
    </source>
</reference>
<dbReference type="InterPro" id="IPR025843">
    <property type="entry name" value="Actino_peptide"/>
</dbReference>
<organism evidence="2 3">
    <name type="scientific">Nonomuraea cavernae</name>
    <dbReference type="NCBI Taxonomy" id="2045107"/>
    <lineage>
        <taxon>Bacteria</taxon>
        <taxon>Bacillati</taxon>
        <taxon>Actinomycetota</taxon>
        <taxon>Actinomycetes</taxon>
        <taxon>Streptosporangiales</taxon>
        <taxon>Streptosporangiaceae</taxon>
        <taxon>Nonomuraea</taxon>
    </lineage>
</organism>
<reference evidence="2" key="1">
    <citation type="journal article" date="2014" name="Int. J. Syst. Evol. Microbiol.">
        <title>Complete genome sequence of Corynebacterium casei LMG S-19264T (=DSM 44701T), isolated from a smear-ripened cheese.</title>
        <authorList>
            <consortium name="US DOE Joint Genome Institute (JGI-PGF)"/>
            <person name="Walter F."/>
            <person name="Albersmeier A."/>
            <person name="Kalinowski J."/>
            <person name="Ruckert C."/>
        </authorList>
    </citation>
    <scope>NUCLEOTIDE SEQUENCE</scope>
    <source>
        <strain evidence="2">CGMCC 4.7368</strain>
    </source>
</reference>